<dbReference type="AlphaFoldDB" id="A0A6J8A4Z1"/>
<organism evidence="2 3">
    <name type="scientific">Mytilus coruscus</name>
    <name type="common">Sea mussel</name>
    <dbReference type="NCBI Taxonomy" id="42192"/>
    <lineage>
        <taxon>Eukaryota</taxon>
        <taxon>Metazoa</taxon>
        <taxon>Spiralia</taxon>
        <taxon>Lophotrochozoa</taxon>
        <taxon>Mollusca</taxon>
        <taxon>Bivalvia</taxon>
        <taxon>Autobranchia</taxon>
        <taxon>Pteriomorphia</taxon>
        <taxon>Mytilida</taxon>
        <taxon>Mytiloidea</taxon>
        <taxon>Mytilidae</taxon>
        <taxon>Mytilinae</taxon>
        <taxon>Mytilus</taxon>
    </lineage>
</organism>
<dbReference type="EMBL" id="CACVKT020000585">
    <property type="protein sequence ID" value="CAC5361232.1"/>
    <property type="molecule type" value="Genomic_DNA"/>
</dbReference>
<accession>A0A6J8A4Z1</accession>
<feature type="region of interest" description="Disordered" evidence="1">
    <location>
        <begin position="1"/>
        <end position="35"/>
    </location>
</feature>
<feature type="compositionally biased region" description="Polar residues" evidence="1">
    <location>
        <begin position="18"/>
        <end position="35"/>
    </location>
</feature>
<dbReference type="PANTHER" id="PTHR35558:SF1">
    <property type="entry name" value="ENDONUCLEASE_EXONUCLEASE_PHOSPHATASE DOMAIN-CONTAINING PROTEIN"/>
    <property type="match status" value="1"/>
</dbReference>
<keyword evidence="3" id="KW-1185">Reference proteome</keyword>
<protein>
    <submittedName>
        <fullName evidence="2">Uncharacterized protein</fullName>
    </submittedName>
</protein>
<evidence type="ECO:0000256" key="1">
    <source>
        <dbReference type="SAM" id="MobiDB-lite"/>
    </source>
</evidence>
<evidence type="ECO:0000313" key="3">
    <source>
        <dbReference type="Proteomes" id="UP000507470"/>
    </source>
</evidence>
<dbReference type="OrthoDB" id="6063244at2759"/>
<sequence>MSQRTSKSPYASKKRLRSSAQPSKQAYVSESQQSDEVIYQRVQQRDVTTQLGSRSSNIVGQHTSMQVSAQMTPEIRNEVIQTVNALINSPATVTSPNSVNERQQWNTGITQSSNILPVISLNDNLVLNVSPQTQDKIINGEYVDLDTNGQLFIQTKPSKKITDINTWIDAFLIYTSMYVGVNLEDTQNILKYMYSVKLGASRSIGLGWKDYDQQFRLKKARNPAISWAIDDQELWLLYIQCSQIHLVLGKKVTPKALQSLVGLLNFCAKAIPAVRAFNRRFCDAMCGVVKPENFIRVTVSMKEDIHMWLTFLDLFNGSCKFGKNVWLTNEQLNLFTDSTGNSKLGCGRSITNTNTTRFSEADIDDEINKLVDSSV</sequence>
<proteinExistence type="predicted"/>
<reference evidence="2 3" key="1">
    <citation type="submission" date="2020-06" db="EMBL/GenBank/DDBJ databases">
        <authorList>
            <person name="Li R."/>
            <person name="Bekaert M."/>
        </authorList>
    </citation>
    <scope>NUCLEOTIDE SEQUENCE [LARGE SCALE GENOMIC DNA]</scope>
    <source>
        <strain evidence="3">wild</strain>
    </source>
</reference>
<dbReference type="Proteomes" id="UP000507470">
    <property type="component" value="Unassembled WGS sequence"/>
</dbReference>
<name>A0A6J8A4Z1_MYTCO</name>
<evidence type="ECO:0000313" key="2">
    <source>
        <dbReference type="EMBL" id="CAC5361232.1"/>
    </source>
</evidence>
<gene>
    <name evidence="2" type="ORF">MCOR_3436</name>
</gene>
<dbReference type="PANTHER" id="PTHR35558">
    <property type="entry name" value="SGNH_HYDRO DOMAIN-CONTAINING PROTEIN"/>
    <property type="match status" value="1"/>
</dbReference>